<dbReference type="OrthoDB" id="1822491at2"/>
<accession>O86766</accession>
<dbReference type="EMBL" id="AL645882">
    <property type="protein sequence ID" value="CAA19919.1"/>
    <property type="molecule type" value="Genomic_DNA"/>
</dbReference>
<dbReference type="GO" id="GO:0015074">
    <property type="term" value="P:DNA integration"/>
    <property type="evidence" value="ECO:0007669"/>
    <property type="project" value="InterPro"/>
</dbReference>
<dbReference type="CDD" id="cd01189">
    <property type="entry name" value="INT_ICEBs1_C_like"/>
    <property type="match status" value="1"/>
</dbReference>
<dbReference type="PATRIC" id="fig|100226.15.peg.5721"/>
<protein>
    <submittedName>
        <fullName evidence="10">TraSA:integrase fusion protein</fullName>
    </submittedName>
</protein>
<dbReference type="AlphaFoldDB" id="O86766"/>
<dbReference type="Gene3D" id="3.40.50.300">
    <property type="entry name" value="P-loop containing nucleotide triphosphate hydrolases"/>
    <property type="match status" value="1"/>
</dbReference>
<dbReference type="InterPro" id="IPR010998">
    <property type="entry name" value="Integrase_recombinase_N"/>
</dbReference>
<dbReference type="eggNOG" id="COG0582">
    <property type="taxonomic scope" value="Bacteria"/>
</dbReference>
<evidence type="ECO:0000256" key="3">
    <source>
        <dbReference type="ARBA" id="ARBA00023125"/>
    </source>
</evidence>
<keyword evidence="2 5" id="KW-0067">ATP-binding</keyword>
<keyword evidence="4" id="KW-0233">DNA recombination</keyword>
<dbReference type="Pfam" id="PF01580">
    <property type="entry name" value="FtsK_SpoIIIE"/>
    <property type="match status" value="1"/>
</dbReference>
<dbReference type="STRING" id="100226.gene:17763290"/>
<dbReference type="PIR" id="T35465">
    <property type="entry name" value="T35465"/>
</dbReference>
<dbReference type="PROSITE" id="PS51898">
    <property type="entry name" value="TYR_RECOMBINASE"/>
    <property type="match status" value="1"/>
</dbReference>
<evidence type="ECO:0000256" key="1">
    <source>
        <dbReference type="ARBA" id="ARBA00022741"/>
    </source>
</evidence>
<dbReference type="PANTHER" id="PTHR22683:SF41">
    <property type="entry name" value="DNA TRANSLOCASE FTSK"/>
    <property type="match status" value="1"/>
</dbReference>
<reference evidence="10 11" key="2">
    <citation type="journal article" date="2002" name="Nature">
        <title>Complete genome sequence of the model actinomycete Streptomyces coelicolor A3(2).</title>
        <authorList>
            <person name="Bentley S.D."/>
            <person name="Chater K.F."/>
            <person name="Cerdeno-Tarraga A.M."/>
            <person name="Challis G.L."/>
            <person name="Thomson N.R."/>
            <person name="James K.D."/>
            <person name="Harris D.E."/>
            <person name="Quail M.A."/>
            <person name="Kieser H."/>
            <person name="Harper D."/>
            <person name="Bateman A."/>
            <person name="Brown S."/>
            <person name="Chandra G."/>
            <person name="Chen C.W."/>
            <person name="Collins M."/>
            <person name="Cronin A."/>
            <person name="Fraser A."/>
            <person name="Goble A."/>
            <person name="Hidalgo J."/>
            <person name="Hornsby T."/>
            <person name="Howarth S."/>
            <person name="Huang C.H."/>
            <person name="Kieser T."/>
            <person name="Larke L."/>
            <person name="Murphy L."/>
            <person name="Oliver K."/>
            <person name="O'Neil S."/>
            <person name="Rabbinowitsch E."/>
            <person name="Rajandream M.A."/>
            <person name="Rutherford K."/>
            <person name="Rutter S."/>
            <person name="Seeger K."/>
            <person name="Saunders D."/>
            <person name="Sharp S."/>
            <person name="Squares R."/>
            <person name="Squares S."/>
            <person name="Taylor K."/>
            <person name="Warren T."/>
            <person name="Wietzorrek A."/>
            <person name="Woodward J."/>
            <person name="Barrell B.G."/>
            <person name="Parkhill J."/>
            <person name="Hopwood D.A."/>
        </authorList>
    </citation>
    <scope>NUCLEOTIDE SEQUENCE [LARGE SCALE GENOMIC DNA]</scope>
    <source>
        <strain evidence="11">ATCC BAA-471 / A3(2) / M145</strain>
    </source>
</reference>
<dbReference type="EMBL" id="AL939124">
    <property type="protein sequence ID" value="CAA19919.1"/>
    <property type="molecule type" value="Genomic_DNA"/>
</dbReference>
<organism evidence="10 11">
    <name type="scientific">Streptomyces coelicolor (strain ATCC BAA-471 / A3(2) / M145)</name>
    <dbReference type="NCBI Taxonomy" id="100226"/>
    <lineage>
        <taxon>Bacteria</taxon>
        <taxon>Bacillati</taxon>
        <taxon>Actinomycetota</taxon>
        <taxon>Actinomycetes</taxon>
        <taxon>Kitasatosporales</taxon>
        <taxon>Streptomycetaceae</taxon>
        <taxon>Streptomyces</taxon>
        <taxon>Streptomyces albidoflavus group</taxon>
    </lineage>
</organism>
<dbReference type="GO" id="GO:0015616">
    <property type="term" value="F:DNA translocase activity"/>
    <property type="evidence" value="ECO:0000318"/>
    <property type="project" value="GO_Central"/>
</dbReference>
<dbReference type="InParanoid" id="O86766"/>
<dbReference type="InterPro" id="IPR002543">
    <property type="entry name" value="FtsK_dom"/>
</dbReference>
<dbReference type="InterPro" id="IPR013762">
    <property type="entry name" value="Integrase-like_cat_sf"/>
</dbReference>
<dbReference type="PROSITE" id="PS50901">
    <property type="entry name" value="FTSK"/>
    <property type="match status" value="1"/>
</dbReference>
<keyword evidence="3 6" id="KW-0238">DNA-binding</keyword>
<dbReference type="GO" id="GO:0005524">
    <property type="term" value="F:ATP binding"/>
    <property type="evidence" value="ECO:0007669"/>
    <property type="project" value="UniProtKB-UniRule"/>
</dbReference>
<dbReference type="InterPro" id="IPR002104">
    <property type="entry name" value="Integrase_catalytic"/>
</dbReference>
<dbReference type="InterPro" id="IPR050206">
    <property type="entry name" value="FtsK/SpoIIIE/SftA"/>
</dbReference>
<gene>
    <name evidence="10" type="ordered locus">SCO5633</name>
    <name evidence="10" type="ORF">SC6A9.34</name>
</gene>
<sequence length="768" mass="84366">MTWLMVAVVVVVAAAGLLRWRRPAWYWLTFGALVATVRILVRYASVMEACGLTVPPSRWRLALARMTNRPAPESRPPRILRLRPTRTGLVLRLKLQPGQDAFDVAAATDRLRHSFGVYGVTSRELRSGVVEVRMTGYDVLQRVQMPAPAEPRPMRIPVALREDGAVHYRDYRAVPHGLTLGATESGKSVYQRNLVAGLAPHHVALVGIDCKQGVELFPLARRFSALADNPDTALDLLEALVGHMKDVYQLIRAEQRISVAVPDAEIAADIWDLREDLRAVPVVVLVDEVAELALFASKDEEKRRDRIITALVRLAQLGRAAGIYLEICGQRFGSELGKGITMLRAQLTGRTAHRVNDETSADMAFGDLSPDAVLAAIQLPTDTPGIAVTGDSTGGWARIRAPHTTKSFPDRQKRLAELWLIEIASDMSRGRYVDPRAARVTFKGYAVKWLETHGIDPASQVVVEQRLRLHAFRLIGSRPLDSFRPEHIRGLVSALENDPAVSGGYARNIYGDVRAVLSAAVDDGLLPRNPCSAKSVRPPAVEQRRVVPWLPEQVQAVRAALPQRYRPMVDMGAGCGLRQGEIVGLAEDAVDFASGIVRVLRQVKLIRGKAVFAPPKCNKERDVPLPPSVADALPAHMDAFKPVEITLPWRKPDGPKVSARLLFTNTASGLVWRSNFNVQEWKPALAAAGLISEAGADGKYESAREHGMHALRHFYASVLLDAGESIKAVSEYLGHADPGLTLRVYAHLMPSSQERTRSAIDQSLRFSG</sequence>
<evidence type="ECO:0000259" key="9">
    <source>
        <dbReference type="PROSITE" id="PS51900"/>
    </source>
</evidence>
<evidence type="ECO:0000313" key="10">
    <source>
        <dbReference type="EMBL" id="CAA19919.1"/>
    </source>
</evidence>
<evidence type="ECO:0000256" key="6">
    <source>
        <dbReference type="PROSITE-ProRule" id="PRU01248"/>
    </source>
</evidence>
<dbReference type="eggNOG" id="COG1674">
    <property type="taxonomic scope" value="Bacteria"/>
</dbReference>
<dbReference type="PhylomeDB" id="O86766"/>
<feature type="binding site" evidence="5">
    <location>
        <begin position="181"/>
        <end position="188"/>
    </location>
    <ligand>
        <name>ATP</name>
        <dbReference type="ChEBI" id="CHEBI:30616"/>
    </ligand>
</feature>
<keyword evidence="1 5" id="KW-0547">Nucleotide-binding</keyword>
<dbReference type="PaxDb" id="100226-SCO5633"/>
<dbReference type="PROSITE" id="PS51900">
    <property type="entry name" value="CB"/>
    <property type="match status" value="1"/>
</dbReference>
<dbReference type="GO" id="GO:0003677">
    <property type="term" value="F:DNA binding"/>
    <property type="evidence" value="ECO:0007669"/>
    <property type="project" value="UniProtKB-UniRule"/>
</dbReference>
<evidence type="ECO:0000256" key="5">
    <source>
        <dbReference type="PROSITE-ProRule" id="PRU00289"/>
    </source>
</evidence>
<dbReference type="SUPFAM" id="SSF52540">
    <property type="entry name" value="P-loop containing nucleoside triphosphate hydrolases"/>
    <property type="match status" value="1"/>
</dbReference>
<dbReference type="Gene3D" id="1.10.150.130">
    <property type="match status" value="1"/>
</dbReference>
<feature type="domain" description="Tyr recombinase" evidence="8">
    <location>
        <begin position="544"/>
        <end position="761"/>
    </location>
</feature>
<dbReference type="SUPFAM" id="SSF56349">
    <property type="entry name" value="DNA breaking-rejoining enzymes"/>
    <property type="match status" value="1"/>
</dbReference>
<evidence type="ECO:0000313" key="11">
    <source>
        <dbReference type="Proteomes" id="UP000001973"/>
    </source>
</evidence>
<proteinExistence type="predicted"/>
<dbReference type="Proteomes" id="UP000001973">
    <property type="component" value="Chromosome"/>
</dbReference>
<reference evidence="10 11" key="1">
    <citation type="journal article" date="1996" name="Mol. Microbiol.">
        <title>A set of ordered cosmids and a detailed genetic and physical map for the 8 Mb Streptomyces coelicolor A3(2) chromosome.</title>
        <authorList>
            <person name="Redenbach M."/>
            <person name="Kieser H.M."/>
            <person name="Denapaite D."/>
            <person name="Eichner A."/>
            <person name="Cullum J."/>
            <person name="Kinashi H."/>
            <person name="Hopwood D.A."/>
        </authorList>
    </citation>
    <scope>NUCLEOTIDE SEQUENCE [LARGE SCALE GENOMIC DNA]</scope>
    <source>
        <strain evidence="11">ATCC BAA-471 / A3(2) / M145</strain>
    </source>
</reference>
<evidence type="ECO:0000259" key="8">
    <source>
        <dbReference type="PROSITE" id="PS51898"/>
    </source>
</evidence>
<keyword evidence="11" id="KW-1185">Reference proteome</keyword>
<dbReference type="InterPro" id="IPR027417">
    <property type="entry name" value="P-loop_NTPase"/>
</dbReference>
<feature type="domain" description="Core-binding (CB)" evidence="9">
    <location>
        <begin position="440"/>
        <end position="521"/>
    </location>
</feature>
<dbReference type="Pfam" id="PF00589">
    <property type="entry name" value="Phage_integrase"/>
    <property type="match status" value="1"/>
</dbReference>
<dbReference type="HOGENOM" id="CLU_363662_0_0_11"/>
<name>O86766_STRCO</name>
<dbReference type="PANTHER" id="PTHR22683">
    <property type="entry name" value="SPORULATION PROTEIN RELATED"/>
    <property type="match status" value="1"/>
</dbReference>
<dbReference type="KEGG" id="sco:SCO5633"/>
<evidence type="ECO:0000256" key="4">
    <source>
        <dbReference type="ARBA" id="ARBA00023172"/>
    </source>
</evidence>
<dbReference type="GO" id="GO:0006310">
    <property type="term" value="P:DNA recombination"/>
    <property type="evidence" value="ECO:0007669"/>
    <property type="project" value="UniProtKB-KW"/>
</dbReference>
<feature type="domain" description="FtsK" evidence="7">
    <location>
        <begin position="163"/>
        <end position="362"/>
    </location>
</feature>
<dbReference type="InterPro" id="IPR044068">
    <property type="entry name" value="CB"/>
</dbReference>
<dbReference type="InterPro" id="IPR011010">
    <property type="entry name" value="DNA_brk_join_enz"/>
</dbReference>
<evidence type="ECO:0000259" key="7">
    <source>
        <dbReference type="PROSITE" id="PS50901"/>
    </source>
</evidence>
<dbReference type="Gene3D" id="1.10.443.10">
    <property type="entry name" value="Intergrase catalytic core"/>
    <property type="match status" value="1"/>
</dbReference>
<evidence type="ECO:0000256" key="2">
    <source>
        <dbReference type="ARBA" id="ARBA00022840"/>
    </source>
</evidence>